<dbReference type="PATRIC" id="fig|135735.6.peg.2558"/>
<accession>A0A0H4KF92</accession>
<dbReference type="EMBL" id="CP011974">
    <property type="protein sequence ID" value="AKO92782.1"/>
    <property type="molecule type" value="Genomic_DNA"/>
</dbReference>
<gene>
    <name evidence="1" type="ORF">BEH_12200</name>
</gene>
<name>A0A0H4KF92_9BACI</name>
<proteinExistence type="predicted"/>
<reference evidence="2" key="2">
    <citation type="submission" date="2015-06" db="EMBL/GenBank/DDBJ databases">
        <title>Genome Sequence of Bacillus endophyticus and Analysis of its Companion Mechanism in the Ketogulonigenium vulgare-Bacillus strain Consortium.</title>
        <authorList>
            <person name="Jia N."/>
            <person name="Du J."/>
            <person name="Ding M.-Z."/>
            <person name="Gao F."/>
            <person name="Yuan Y.-J."/>
        </authorList>
    </citation>
    <scope>NUCLEOTIDE SEQUENCE [LARGE SCALE GENOMIC DNA]</scope>
    <source>
        <strain evidence="2">Hbe603</strain>
    </source>
</reference>
<keyword evidence="2" id="KW-1185">Reference proteome</keyword>
<protein>
    <submittedName>
        <fullName evidence="1">Uncharacterized protein</fullName>
    </submittedName>
</protein>
<evidence type="ECO:0000313" key="1">
    <source>
        <dbReference type="EMBL" id="AKO92782.1"/>
    </source>
</evidence>
<accession>A0A231SD99</accession>
<sequence length="147" mass="16919">MFNMNIFNILCKTSGGEVVKQRFDATNIAYTSIITYSITVWFIQSEWLLLLLLLAVISFCWPHRYMLKKLRFYELALLLVGFIVLVTIGSVLVWGSDALISREITIGDNGKIGVQFLLILIVLFGLGYLFKRLFKKMFGKRVNNNKK</sequence>
<dbReference type="KEGG" id="beo:BEH_12200"/>
<organism evidence="1 2">
    <name type="scientific">Priestia filamentosa</name>
    <dbReference type="NCBI Taxonomy" id="1402861"/>
    <lineage>
        <taxon>Bacteria</taxon>
        <taxon>Bacillati</taxon>
        <taxon>Bacillota</taxon>
        <taxon>Bacilli</taxon>
        <taxon>Bacillales</taxon>
        <taxon>Bacillaceae</taxon>
        <taxon>Priestia</taxon>
    </lineage>
</organism>
<dbReference type="AlphaFoldDB" id="A0A0H4KF92"/>
<reference evidence="1 2" key="1">
    <citation type="journal article" date="2015" name="PLoS ONE">
        <title>Genome Sequence of Bacillus endophyticus and Analysis of Its Companion Mechanism in the Ketogulonigenium vulgare-Bacillus Strain Consortium.</title>
        <authorList>
            <person name="Jia N."/>
            <person name="Du J."/>
            <person name="Ding M.Z."/>
            <person name="Gao F."/>
            <person name="Yuan Y.J."/>
        </authorList>
    </citation>
    <scope>NUCLEOTIDE SEQUENCE [LARGE SCALE GENOMIC DNA]</scope>
    <source>
        <strain evidence="1 2">Hbe603</strain>
    </source>
</reference>
<evidence type="ECO:0000313" key="2">
    <source>
        <dbReference type="Proteomes" id="UP000036202"/>
    </source>
</evidence>
<dbReference type="Proteomes" id="UP000036202">
    <property type="component" value="Chromosome"/>
</dbReference>